<dbReference type="AlphaFoldDB" id="A0A6A1W135"/>
<comment type="caution">
    <text evidence="20">The sequence shown here is derived from an EMBL/GenBank/DDBJ whole genome shotgun (WGS) entry which is preliminary data.</text>
</comment>
<dbReference type="GO" id="GO:0003677">
    <property type="term" value="F:DNA binding"/>
    <property type="evidence" value="ECO:0007669"/>
    <property type="project" value="UniProtKB-KW"/>
</dbReference>
<dbReference type="InterPro" id="IPR014013">
    <property type="entry name" value="Helic_SF1/SF2_ATP-bd_DinG/Rad3"/>
</dbReference>
<evidence type="ECO:0000259" key="19">
    <source>
        <dbReference type="PROSITE" id="PS51193"/>
    </source>
</evidence>
<evidence type="ECO:0000256" key="18">
    <source>
        <dbReference type="SAM" id="MobiDB-lite"/>
    </source>
</evidence>
<dbReference type="InterPro" id="IPR002464">
    <property type="entry name" value="DNA/RNA_helicase_DEAH_CS"/>
</dbReference>
<feature type="region of interest" description="Disordered" evidence="18">
    <location>
        <begin position="70"/>
        <end position="92"/>
    </location>
</feature>
<dbReference type="GO" id="GO:0005524">
    <property type="term" value="F:ATP binding"/>
    <property type="evidence" value="ECO:0007669"/>
    <property type="project" value="UniProtKB-KW"/>
</dbReference>
<dbReference type="GO" id="GO:1904430">
    <property type="term" value="P:negative regulation of t-circle formation"/>
    <property type="evidence" value="ECO:0007669"/>
    <property type="project" value="TreeGrafter"/>
</dbReference>
<evidence type="ECO:0000256" key="8">
    <source>
        <dbReference type="ARBA" id="ARBA00022806"/>
    </source>
</evidence>
<evidence type="ECO:0000256" key="3">
    <source>
        <dbReference type="ARBA" id="ARBA00022485"/>
    </source>
</evidence>
<name>A0A6A1W135_9ROSI</name>
<dbReference type="FunFam" id="3.40.50.300:FF:000431">
    <property type="entry name" value="Regulator of telomere elongation helicase 1"/>
    <property type="match status" value="1"/>
</dbReference>
<dbReference type="InterPro" id="IPR006555">
    <property type="entry name" value="ATP-dep_Helicase_C"/>
</dbReference>
<keyword evidence="9" id="KW-0067">ATP-binding</keyword>
<evidence type="ECO:0000256" key="5">
    <source>
        <dbReference type="ARBA" id="ARBA00022741"/>
    </source>
</evidence>
<protein>
    <recommendedName>
        <fullName evidence="17">Regulator of telomere elongation helicase 1 homolog</fullName>
    </recommendedName>
</protein>
<dbReference type="PROSITE" id="PS00690">
    <property type="entry name" value="DEAH_ATP_HELICASE"/>
    <property type="match status" value="1"/>
</dbReference>
<proteinExistence type="inferred from homology"/>
<evidence type="ECO:0000256" key="17">
    <source>
        <dbReference type="ARBA" id="ARBA00073810"/>
    </source>
</evidence>
<evidence type="ECO:0000256" key="10">
    <source>
        <dbReference type="ARBA" id="ARBA00023004"/>
    </source>
</evidence>
<dbReference type="GO" id="GO:0005634">
    <property type="term" value="C:nucleus"/>
    <property type="evidence" value="ECO:0007669"/>
    <property type="project" value="UniProtKB-SubCell"/>
</dbReference>
<dbReference type="InterPro" id="IPR010614">
    <property type="entry name" value="RAD3-like_helicase_DEAD"/>
</dbReference>
<evidence type="ECO:0000256" key="6">
    <source>
        <dbReference type="ARBA" id="ARBA00022763"/>
    </source>
</evidence>
<keyword evidence="12" id="KW-0238">DNA-binding</keyword>
<dbReference type="PANTHER" id="PTHR11472:SF34">
    <property type="entry name" value="REGULATOR OF TELOMERE ELONGATION HELICASE 1"/>
    <property type="match status" value="1"/>
</dbReference>
<dbReference type="GO" id="GO:0045910">
    <property type="term" value="P:negative regulation of DNA recombination"/>
    <property type="evidence" value="ECO:0007669"/>
    <property type="project" value="TreeGrafter"/>
</dbReference>
<dbReference type="SMART" id="SM00491">
    <property type="entry name" value="HELICc2"/>
    <property type="match status" value="1"/>
</dbReference>
<dbReference type="GO" id="GO:0006281">
    <property type="term" value="P:DNA repair"/>
    <property type="evidence" value="ECO:0007669"/>
    <property type="project" value="UniProtKB-KW"/>
</dbReference>
<keyword evidence="10" id="KW-0408">Iron</keyword>
<keyword evidence="5" id="KW-0547">Nucleotide-binding</keyword>
<dbReference type="EMBL" id="RXIC02000021">
    <property type="protein sequence ID" value="KAB1218583.1"/>
    <property type="molecule type" value="Genomic_DNA"/>
</dbReference>
<dbReference type="SMART" id="SM00488">
    <property type="entry name" value="DEXDc2"/>
    <property type="match status" value="1"/>
</dbReference>
<dbReference type="SUPFAM" id="SSF52540">
    <property type="entry name" value="P-loop containing nucleoside triphosphate hydrolases"/>
    <property type="match status" value="2"/>
</dbReference>
<comment type="similarity">
    <text evidence="2">Belongs to the helicase family. RAD3/XPD subfamily.</text>
</comment>
<keyword evidence="14" id="KW-0413">Isomerase</keyword>
<dbReference type="Proteomes" id="UP000516437">
    <property type="component" value="Chromosome 3"/>
</dbReference>
<dbReference type="OrthoDB" id="19182at2759"/>
<comment type="subcellular location">
    <subcellularLocation>
        <location evidence="1">Nucleus</location>
    </subcellularLocation>
</comment>
<keyword evidence="6" id="KW-0227">DNA damage</keyword>
<dbReference type="GO" id="GO:0016818">
    <property type="term" value="F:hydrolase activity, acting on acid anhydrides, in phosphorus-containing anhydrides"/>
    <property type="evidence" value="ECO:0007669"/>
    <property type="project" value="InterPro"/>
</dbReference>
<evidence type="ECO:0000256" key="12">
    <source>
        <dbReference type="ARBA" id="ARBA00023125"/>
    </source>
</evidence>
<dbReference type="PROSITE" id="PS51193">
    <property type="entry name" value="HELICASE_ATP_BIND_2"/>
    <property type="match status" value="1"/>
</dbReference>
<dbReference type="GO" id="GO:0051539">
    <property type="term" value="F:4 iron, 4 sulfur cluster binding"/>
    <property type="evidence" value="ECO:0007669"/>
    <property type="project" value="UniProtKB-KW"/>
</dbReference>
<feature type="compositionally biased region" description="Polar residues" evidence="18">
    <location>
        <begin position="82"/>
        <end position="92"/>
    </location>
</feature>
<dbReference type="GO" id="GO:0046872">
    <property type="term" value="F:metal ion binding"/>
    <property type="evidence" value="ECO:0007669"/>
    <property type="project" value="UniProtKB-KW"/>
</dbReference>
<evidence type="ECO:0000256" key="4">
    <source>
        <dbReference type="ARBA" id="ARBA00022723"/>
    </source>
</evidence>
<evidence type="ECO:0000313" key="20">
    <source>
        <dbReference type="EMBL" id="KAB1218583.1"/>
    </source>
</evidence>
<evidence type="ECO:0000256" key="16">
    <source>
        <dbReference type="ARBA" id="ARBA00049360"/>
    </source>
</evidence>
<dbReference type="Pfam" id="PF23109">
    <property type="entry name" value="ARCH_RTEL1"/>
    <property type="match status" value="1"/>
</dbReference>
<dbReference type="GO" id="GO:0003678">
    <property type="term" value="F:DNA helicase activity"/>
    <property type="evidence" value="ECO:0007669"/>
    <property type="project" value="InterPro"/>
</dbReference>
<gene>
    <name evidence="20" type="ORF">CJ030_MR3G026463</name>
</gene>
<evidence type="ECO:0000256" key="14">
    <source>
        <dbReference type="ARBA" id="ARBA00023235"/>
    </source>
</evidence>
<keyword evidence="7" id="KW-0378">Hydrolase</keyword>
<organism evidence="20 21">
    <name type="scientific">Morella rubra</name>
    <name type="common">Chinese bayberry</name>
    <dbReference type="NCBI Taxonomy" id="262757"/>
    <lineage>
        <taxon>Eukaryota</taxon>
        <taxon>Viridiplantae</taxon>
        <taxon>Streptophyta</taxon>
        <taxon>Embryophyta</taxon>
        <taxon>Tracheophyta</taxon>
        <taxon>Spermatophyta</taxon>
        <taxon>Magnoliopsida</taxon>
        <taxon>eudicotyledons</taxon>
        <taxon>Gunneridae</taxon>
        <taxon>Pentapetalae</taxon>
        <taxon>rosids</taxon>
        <taxon>fabids</taxon>
        <taxon>Fagales</taxon>
        <taxon>Myricaceae</taxon>
        <taxon>Morella</taxon>
    </lineage>
</organism>
<keyword evidence="11" id="KW-0411">Iron-sulfur</keyword>
<keyword evidence="21" id="KW-1185">Reference proteome</keyword>
<keyword evidence="13" id="KW-0234">DNA repair</keyword>
<evidence type="ECO:0000256" key="7">
    <source>
        <dbReference type="ARBA" id="ARBA00022801"/>
    </source>
</evidence>
<reference evidence="20 21" key="1">
    <citation type="journal article" date="2019" name="Plant Biotechnol. J.">
        <title>The red bayberry genome and genetic basis of sex determination.</title>
        <authorList>
            <person name="Jia H.M."/>
            <person name="Jia H.J."/>
            <person name="Cai Q.L."/>
            <person name="Wang Y."/>
            <person name="Zhao H.B."/>
            <person name="Yang W.F."/>
            <person name="Wang G.Y."/>
            <person name="Li Y.H."/>
            <person name="Zhan D.L."/>
            <person name="Shen Y.T."/>
            <person name="Niu Q.F."/>
            <person name="Chang L."/>
            <person name="Qiu J."/>
            <person name="Zhao L."/>
            <person name="Xie H.B."/>
            <person name="Fu W.Y."/>
            <person name="Jin J."/>
            <person name="Li X.W."/>
            <person name="Jiao Y."/>
            <person name="Zhou C.C."/>
            <person name="Tu T."/>
            <person name="Chai C.Y."/>
            <person name="Gao J.L."/>
            <person name="Fan L.J."/>
            <person name="van de Weg E."/>
            <person name="Wang J.Y."/>
            <person name="Gao Z.S."/>
        </authorList>
    </citation>
    <scope>NUCLEOTIDE SEQUENCE [LARGE SCALE GENOMIC DNA]</scope>
    <source>
        <tissue evidence="20">Leaves</tissue>
    </source>
</reference>
<dbReference type="InterPro" id="IPR045028">
    <property type="entry name" value="DinG/Rad3-like"/>
</dbReference>
<evidence type="ECO:0000256" key="9">
    <source>
        <dbReference type="ARBA" id="ARBA00022840"/>
    </source>
</evidence>
<keyword evidence="4" id="KW-0479">Metal-binding</keyword>
<dbReference type="CDD" id="cd18788">
    <property type="entry name" value="SF2_C_XPD"/>
    <property type="match status" value="1"/>
</dbReference>
<dbReference type="InterPro" id="IPR057498">
    <property type="entry name" value="Rtel1_ARCH"/>
</dbReference>
<feature type="domain" description="Helicase ATP-binding" evidence="19">
    <location>
        <begin position="7"/>
        <end position="340"/>
    </location>
</feature>
<evidence type="ECO:0000256" key="15">
    <source>
        <dbReference type="ARBA" id="ARBA00023242"/>
    </source>
</evidence>
<dbReference type="Gene3D" id="3.40.50.300">
    <property type="entry name" value="P-loop containing nucleotide triphosphate hydrolases"/>
    <property type="match status" value="3"/>
</dbReference>
<evidence type="ECO:0000313" key="21">
    <source>
        <dbReference type="Proteomes" id="UP000516437"/>
    </source>
</evidence>
<dbReference type="Pfam" id="PF06733">
    <property type="entry name" value="DEAD_2"/>
    <property type="match status" value="1"/>
</dbReference>
<comment type="catalytic activity">
    <reaction evidence="16">
        <text>ATP + H2O = ADP + phosphate + H(+)</text>
        <dbReference type="Rhea" id="RHEA:13065"/>
        <dbReference type="ChEBI" id="CHEBI:15377"/>
        <dbReference type="ChEBI" id="CHEBI:15378"/>
        <dbReference type="ChEBI" id="CHEBI:30616"/>
        <dbReference type="ChEBI" id="CHEBI:43474"/>
        <dbReference type="ChEBI" id="CHEBI:456216"/>
    </reaction>
</comment>
<sequence>MPTYKIRGIDVDFPFEAYDCQLLYMEKVIQSLQERCNALLESPTGTGKTLCLLCATLAWRKSLGGFSTGMNVRSNQKEGSESDVSPSQSGRSNLPSIIYTSRTHSQIRQVIQELKRTCYRPKMVVLGSREQLCIHDEVIFFYHGACGYTHLSMQYIYHFSGWNSDFNSKVYYLCEKATYLGPGPHQTPTTKTMGFLATEYMKKNPHLGDEPLDIEDLVKVGRRFGPCPYYVSRELHKVADILFAPYNYVIDRGYRKSLSLDWNNSILIFDEAHNLESLCTDAASFELPSWLLKTCISEAKNCIDLSVARREESNGKSRNLDNFAILRALLLKLEKRIAEVPIQSKELGFTRPGPYIYELLGDLNITHETAPKLIETVDDAAVLLEEDNQQKATRTTCRLESLSDMLNIIFRDKGTAHAKFYRVHVQEVEASAADGLKGKPSRTLSWWCFNPGLALEAFSRLGVGSVILTSGTLSPMDSFAHELKLEFPVRLENPHVITPSQIWAGVVPVGPSGFSFNSSYRNRDSVEYKQELGNAIVNFARIVPDGLLVFFPSYYSLDQCIGCWKNTSHANSATIWERISKHKKPVVEPRQSSLFPLSIELVHSILRQLMGRTISKDTSAGGDCMGEVNFARIVPDGLLVFFPSYYSLDQCIGCWKNTSHANSATIWERISKHKKPVVEPRQSSLFPLSIEDYMSKLKDTSASGAVFFAVCRGKVSEGLDFADHAGRAVVITGMPFATWNDPKVRLKREYLDQEGQSLSQVCKVLTGEEWYNQQASRAVNQAVGRVIRHRHDYGAIVFCDERFAYPSRQSQISQWIQPHIKCYSKFGDVVFTLTQFFRDGGAWQSTDLKSIKTENRGWWLVVGSEAGSSTLILPPWSVKWTLEMLLWHTAIFFVLWPSIDNSKLVL</sequence>
<keyword evidence="8" id="KW-0347">Helicase</keyword>
<dbReference type="PANTHER" id="PTHR11472">
    <property type="entry name" value="DNA REPAIR DEAD HELICASE RAD3/XP-D SUBFAMILY MEMBER"/>
    <property type="match status" value="1"/>
</dbReference>
<keyword evidence="3" id="KW-0004">4Fe-4S</keyword>
<evidence type="ECO:0000256" key="2">
    <source>
        <dbReference type="ARBA" id="ARBA00009146"/>
    </source>
</evidence>
<accession>A0A6A1W135</accession>
<evidence type="ECO:0000256" key="1">
    <source>
        <dbReference type="ARBA" id="ARBA00004123"/>
    </source>
</evidence>
<dbReference type="InterPro" id="IPR027417">
    <property type="entry name" value="P-loop_NTPase"/>
</dbReference>
<evidence type="ECO:0000256" key="11">
    <source>
        <dbReference type="ARBA" id="ARBA00023014"/>
    </source>
</evidence>
<evidence type="ECO:0000256" key="13">
    <source>
        <dbReference type="ARBA" id="ARBA00023204"/>
    </source>
</evidence>
<dbReference type="Pfam" id="PF13307">
    <property type="entry name" value="Helicase_C_2"/>
    <property type="match status" value="1"/>
</dbReference>
<dbReference type="GO" id="GO:0010569">
    <property type="term" value="P:regulation of double-strand break repair via homologous recombination"/>
    <property type="evidence" value="ECO:0007669"/>
    <property type="project" value="TreeGrafter"/>
</dbReference>
<keyword evidence="15" id="KW-0539">Nucleus</keyword>
<dbReference type="GO" id="GO:0090657">
    <property type="term" value="P:telomeric loop disassembly"/>
    <property type="evidence" value="ECO:0007669"/>
    <property type="project" value="TreeGrafter"/>
</dbReference>
<dbReference type="GO" id="GO:0070182">
    <property type="term" value="F:DNA polymerase binding"/>
    <property type="evidence" value="ECO:0007669"/>
    <property type="project" value="TreeGrafter"/>
</dbReference>
<dbReference type="InterPro" id="IPR006554">
    <property type="entry name" value="Helicase-like_DEXD_c2"/>
</dbReference>